<dbReference type="PANTHER" id="PTHR45453:SF1">
    <property type="entry name" value="PHOSPHATE REGULON SENSOR PROTEIN PHOR"/>
    <property type="match status" value="1"/>
</dbReference>
<keyword evidence="8" id="KW-0067">ATP-binding</keyword>
<evidence type="ECO:0000256" key="5">
    <source>
        <dbReference type="ARBA" id="ARBA00022679"/>
    </source>
</evidence>
<evidence type="ECO:0000256" key="4">
    <source>
        <dbReference type="ARBA" id="ARBA00022553"/>
    </source>
</evidence>
<dbReference type="GO" id="GO:0004721">
    <property type="term" value="F:phosphoprotein phosphatase activity"/>
    <property type="evidence" value="ECO:0007669"/>
    <property type="project" value="TreeGrafter"/>
</dbReference>
<comment type="catalytic activity">
    <reaction evidence="1">
        <text>ATP + protein L-histidine = ADP + protein N-phospho-L-histidine.</text>
        <dbReference type="EC" id="2.7.13.3"/>
    </reaction>
</comment>
<name>A0A235B4H7_9BACL</name>
<reference evidence="13 14" key="1">
    <citation type="submission" date="2017-07" db="EMBL/GenBank/DDBJ databases">
        <title>The genome sequence of Paludifilum halophilum highlights mechanisms for microbial adaptation to high salt environemnts.</title>
        <authorList>
            <person name="Belbahri L."/>
        </authorList>
    </citation>
    <scope>NUCLEOTIDE SEQUENCE [LARGE SCALE GENOMIC DNA]</scope>
    <source>
        <strain evidence="13 14">DSM 102817</strain>
    </source>
</reference>
<dbReference type="Proteomes" id="UP000215459">
    <property type="component" value="Unassembled WGS sequence"/>
</dbReference>
<accession>A0A235B4H7</accession>
<evidence type="ECO:0000256" key="8">
    <source>
        <dbReference type="ARBA" id="ARBA00022840"/>
    </source>
</evidence>
<dbReference type="Pfam" id="PF02518">
    <property type="entry name" value="HATPase_c"/>
    <property type="match status" value="1"/>
</dbReference>
<keyword evidence="10 11" id="KW-0472">Membrane</keyword>
<dbReference type="InterPro" id="IPR003594">
    <property type="entry name" value="HATPase_dom"/>
</dbReference>
<dbReference type="InterPro" id="IPR036097">
    <property type="entry name" value="HisK_dim/P_sf"/>
</dbReference>
<dbReference type="EC" id="2.7.13.3" evidence="3"/>
<keyword evidence="11" id="KW-1133">Transmembrane helix</keyword>
<dbReference type="FunFam" id="3.30.565.10:FF:000006">
    <property type="entry name" value="Sensor histidine kinase WalK"/>
    <property type="match status" value="1"/>
</dbReference>
<evidence type="ECO:0000256" key="1">
    <source>
        <dbReference type="ARBA" id="ARBA00000085"/>
    </source>
</evidence>
<dbReference type="PRINTS" id="PR00344">
    <property type="entry name" value="BCTRLSENSOR"/>
</dbReference>
<feature type="domain" description="Histidine kinase" evidence="12">
    <location>
        <begin position="121"/>
        <end position="338"/>
    </location>
</feature>
<evidence type="ECO:0000256" key="9">
    <source>
        <dbReference type="ARBA" id="ARBA00023012"/>
    </source>
</evidence>
<evidence type="ECO:0000256" key="11">
    <source>
        <dbReference type="SAM" id="Phobius"/>
    </source>
</evidence>
<keyword evidence="7 13" id="KW-0418">Kinase</keyword>
<dbReference type="CDD" id="cd00082">
    <property type="entry name" value="HisKA"/>
    <property type="match status" value="1"/>
</dbReference>
<dbReference type="GO" id="GO:0000155">
    <property type="term" value="F:phosphorelay sensor kinase activity"/>
    <property type="evidence" value="ECO:0007669"/>
    <property type="project" value="InterPro"/>
</dbReference>
<comment type="caution">
    <text evidence="13">The sequence shown here is derived from an EMBL/GenBank/DDBJ whole genome shotgun (WGS) entry which is preliminary data.</text>
</comment>
<evidence type="ECO:0000256" key="3">
    <source>
        <dbReference type="ARBA" id="ARBA00012438"/>
    </source>
</evidence>
<feature type="transmembrane region" description="Helical" evidence="11">
    <location>
        <begin position="7"/>
        <end position="23"/>
    </location>
</feature>
<dbReference type="Gene3D" id="3.30.565.10">
    <property type="entry name" value="Histidine kinase-like ATPase, C-terminal domain"/>
    <property type="match status" value="1"/>
</dbReference>
<protein>
    <recommendedName>
        <fullName evidence="3">histidine kinase</fullName>
        <ecNumber evidence="3">2.7.13.3</ecNumber>
    </recommendedName>
</protein>
<keyword evidence="6" id="KW-0547">Nucleotide-binding</keyword>
<dbReference type="AlphaFoldDB" id="A0A235B4H7"/>
<dbReference type="EMBL" id="NOWF01000007">
    <property type="protein sequence ID" value="OYD07141.1"/>
    <property type="molecule type" value="Genomic_DNA"/>
</dbReference>
<dbReference type="GO" id="GO:0016036">
    <property type="term" value="P:cellular response to phosphate starvation"/>
    <property type="evidence" value="ECO:0007669"/>
    <property type="project" value="TreeGrafter"/>
</dbReference>
<dbReference type="GO" id="GO:0005524">
    <property type="term" value="F:ATP binding"/>
    <property type="evidence" value="ECO:0007669"/>
    <property type="project" value="UniProtKB-KW"/>
</dbReference>
<dbReference type="Gene3D" id="1.10.287.130">
    <property type="match status" value="1"/>
</dbReference>
<dbReference type="InterPro" id="IPR003661">
    <property type="entry name" value="HisK_dim/P_dom"/>
</dbReference>
<dbReference type="SMART" id="SM00388">
    <property type="entry name" value="HisKA"/>
    <property type="match status" value="1"/>
</dbReference>
<evidence type="ECO:0000256" key="2">
    <source>
        <dbReference type="ARBA" id="ARBA00004651"/>
    </source>
</evidence>
<dbReference type="SUPFAM" id="SSF47384">
    <property type="entry name" value="Homodimeric domain of signal transducing histidine kinase"/>
    <property type="match status" value="1"/>
</dbReference>
<dbReference type="SMART" id="SM00387">
    <property type="entry name" value="HATPase_c"/>
    <property type="match status" value="1"/>
</dbReference>
<dbReference type="InterPro" id="IPR004358">
    <property type="entry name" value="Sig_transdc_His_kin-like_C"/>
</dbReference>
<evidence type="ECO:0000256" key="10">
    <source>
        <dbReference type="ARBA" id="ARBA00023136"/>
    </source>
</evidence>
<organism evidence="13 14">
    <name type="scientific">Paludifilum halophilum</name>
    <dbReference type="NCBI Taxonomy" id="1642702"/>
    <lineage>
        <taxon>Bacteria</taxon>
        <taxon>Bacillati</taxon>
        <taxon>Bacillota</taxon>
        <taxon>Bacilli</taxon>
        <taxon>Bacillales</taxon>
        <taxon>Thermoactinomycetaceae</taxon>
        <taxon>Paludifilum</taxon>
    </lineage>
</organism>
<evidence type="ECO:0000256" key="7">
    <source>
        <dbReference type="ARBA" id="ARBA00022777"/>
    </source>
</evidence>
<keyword evidence="4" id="KW-0597">Phosphoprotein</keyword>
<keyword evidence="9" id="KW-0902">Two-component regulatory system</keyword>
<evidence type="ECO:0000313" key="14">
    <source>
        <dbReference type="Proteomes" id="UP000215459"/>
    </source>
</evidence>
<comment type="subcellular location">
    <subcellularLocation>
        <location evidence="2">Cell membrane</location>
        <topology evidence="2">Multi-pass membrane protein</topology>
    </subcellularLocation>
</comment>
<proteinExistence type="predicted"/>
<feature type="transmembrane region" description="Helical" evidence="11">
    <location>
        <begin position="35"/>
        <end position="52"/>
    </location>
</feature>
<dbReference type="GO" id="GO:0005886">
    <property type="term" value="C:plasma membrane"/>
    <property type="evidence" value="ECO:0007669"/>
    <property type="project" value="UniProtKB-SubCell"/>
</dbReference>
<dbReference type="PROSITE" id="PS50109">
    <property type="entry name" value="HIS_KIN"/>
    <property type="match status" value="1"/>
</dbReference>
<dbReference type="PANTHER" id="PTHR45453">
    <property type="entry name" value="PHOSPHATE REGULON SENSOR PROTEIN PHOR"/>
    <property type="match status" value="1"/>
</dbReference>
<dbReference type="RefSeq" id="WP_094264884.1">
    <property type="nucleotide sequence ID" value="NZ_NOWF01000007.1"/>
</dbReference>
<gene>
    <name evidence="13" type="ORF">CHM34_12150</name>
</gene>
<dbReference type="Pfam" id="PF00512">
    <property type="entry name" value="HisKA"/>
    <property type="match status" value="1"/>
</dbReference>
<dbReference type="FunFam" id="1.10.287.130:FF:000001">
    <property type="entry name" value="Two-component sensor histidine kinase"/>
    <property type="match status" value="1"/>
</dbReference>
<sequence length="346" mass="39830">MKHDKPVWLLILQWMIITGLFMMEMNDHQSLRTVQWGLFSALFVITAILLFMRLRFIIRLQRVAVELKGIIHGNLKTRLFGYHDRLLDSIILLINELIERIEKVNIQTIQSQSARRSLLSSISHDIRTPLTSIIGYVDALKDDIATSEEEQREHLEIVSRKSHNLKKLIDDIFNMAKIDADEIQLKTEALDFAEMTRELLIEFIPEIKKWEIELKVEIPEKHCTIIADRQSLVRVIRNIMKNALLYGKEGKVLGIELVEAAREYRLPVLDRGPGISKKDIGNVFERMYRSDSSRPLNGGSGLGLAIAKALVEKHGGRIWAESIPWEKTTFGFSIPKSNKAHHLRNN</sequence>
<keyword evidence="11" id="KW-0812">Transmembrane</keyword>
<dbReference type="SUPFAM" id="SSF55874">
    <property type="entry name" value="ATPase domain of HSP90 chaperone/DNA topoisomerase II/histidine kinase"/>
    <property type="match status" value="1"/>
</dbReference>
<keyword evidence="14" id="KW-1185">Reference proteome</keyword>
<dbReference type="OrthoDB" id="9792991at2"/>
<evidence type="ECO:0000313" key="13">
    <source>
        <dbReference type="EMBL" id="OYD07141.1"/>
    </source>
</evidence>
<dbReference type="InterPro" id="IPR036890">
    <property type="entry name" value="HATPase_C_sf"/>
</dbReference>
<dbReference type="InterPro" id="IPR005467">
    <property type="entry name" value="His_kinase_dom"/>
</dbReference>
<dbReference type="InterPro" id="IPR050351">
    <property type="entry name" value="BphY/WalK/GraS-like"/>
</dbReference>
<evidence type="ECO:0000256" key="6">
    <source>
        <dbReference type="ARBA" id="ARBA00022741"/>
    </source>
</evidence>
<evidence type="ECO:0000259" key="12">
    <source>
        <dbReference type="PROSITE" id="PS50109"/>
    </source>
</evidence>
<keyword evidence="5" id="KW-0808">Transferase</keyword>